<feature type="compositionally biased region" description="Basic and acidic residues" evidence="2">
    <location>
        <begin position="460"/>
        <end position="472"/>
    </location>
</feature>
<feature type="coiled-coil region" evidence="1">
    <location>
        <begin position="31"/>
        <end position="58"/>
    </location>
</feature>
<feature type="region of interest" description="Disordered" evidence="2">
    <location>
        <begin position="256"/>
        <end position="283"/>
    </location>
</feature>
<keyword evidence="1" id="KW-0175">Coiled coil</keyword>
<dbReference type="OMA" id="MERDICA"/>
<dbReference type="Proteomes" id="UP000030687">
    <property type="component" value="Unassembled WGS sequence"/>
</dbReference>
<feature type="coiled-coil region" evidence="1">
    <location>
        <begin position="432"/>
        <end position="459"/>
    </location>
</feature>
<organism evidence="3 4">
    <name type="scientific">Citrus clementina</name>
    <name type="common">Clementine</name>
    <name type="synonym">Citrus deliciosa x Citrus sinensis</name>
    <dbReference type="NCBI Taxonomy" id="85681"/>
    <lineage>
        <taxon>Eukaryota</taxon>
        <taxon>Viridiplantae</taxon>
        <taxon>Streptophyta</taxon>
        <taxon>Embryophyta</taxon>
        <taxon>Tracheophyta</taxon>
        <taxon>Spermatophyta</taxon>
        <taxon>Magnoliopsida</taxon>
        <taxon>eudicotyledons</taxon>
        <taxon>Gunneridae</taxon>
        <taxon>Pentapetalae</taxon>
        <taxon>rosids</taxon>
        <taxon>malvids</taxon>
        <taxon>Sapindales</taxon>
        <taxon>Rutaceae</taxon>
        <taxon>Aurantioideae</taxon>
        <taxon>Citrus</taxon>
    </lineage>
</organism>
<feature type="compositionally biased region" description="Basic and acidic residues" evidence="2">
    <location>
        <begin position="256"/>
        <end position="276"/>
    </location>
</feature>
<reference evidence="3 4" key="1">
    <citation type="submission" date="2013-10" db="EMBL/GenBank/DDBJ databases">
        <authorList>
            <consortium name="International Citrus Genome Consortium"/>
            <person name="Jenkins J."/>
            <person name="Schmutz J."/>
            <person name="Prochnik S."/>
            <person name="Rokhsar D."/>
            <person name="Gmitter F."/>
            <person name="Ollitrault P."/>
            <person name="Machado M."/>
            <person name="Talon M."/>
            <person name="Wincker P."/>
            <person name="Jaillon O."/>
            <person name="Morgante M."/>
        </authorList>
    </citation>
    <scope>NUCLEOTIDE SEQUENCE</scope>
    <source>
        <strain evidence="4">cv. Clemenules</strain>
    </source>
</reference>
<protein>
    <submittedName>
        <fullName evidence="3">Uncharacterized protein</fullName>
    </submittedName>
</protein>
<feature type="region of interest" description="Disordered" evidence="2">
    <location>
        <begin position="460"/>
        <end position="481"/>
    </location>
</feature>
<gene>
    <name evidence="3" type="ORF">CICLE_v10004865mg</name>
</gene>
<feature type="coiled-coil region" evidence="1">
    <location>
        <begin position="291"/>
        <end position="339"/>
    </location>
</feature>
<proteinExistence type="predicted"/>
<dbReference type="PANTHER" id="PTHR36362">
    <property type="entry name" value="DNA-DIRECTED RNA POLYMERASE SUBUNIT BETA"/>
    <property type="match status" value="1"/>
</dbReference>
<evidence type="ECO:0000313" key="4">
    <source>
        <dbReference type="Proteomes" id="UP000030687"/>
    </source>
</evidence>
<keyword evidence="4" id="KW-1185">Reference proteome</keyword>
<dbReference type="KEGG" id="cic:CICLE_v10004865mg"/>
<dbReference type="AlphaFoldDB" id="V4RJS8"/>
<feature type="coiled-coil region" evidence="1">
    <location>
        <begin position="143"/>
        <end position="249"/>
    </location>
</feature>
<dbReference type="EMBL" id="KI537036">
    <property type="protein sequence ID" value="ESR34353.1"/>
    <property type="molecule type" value="Genomic_DNA"/>
</dbReference>
<sequence>MLEEQKSSSRQNLDSLIELAMERDICASEKFDELHEELLNAREEAKAAEERLASSESVGGMDLLEVQEIVYELQSAKEVVDSALSLVDEGFKSLSAIYNEFLEFKALVGHISGQQHSIICEYEKLRCCMRKKVSEVEREKLLMDNQSVDLQEQIQEIREFSEQQNMENLDLLTQIQTLENELSYLSSSSLAREKESLRKDLEKTKSKLKETECKLKNAVQEKTKLEGEKAFAEREVKRLHGQNTLLERDITKLDSHSGRRRDSVVDKTSKMFDPKRGKSPGVPYELMQEDYKKLEILAFEMETAIASLEEQLAAASREREEALTRNENLASELEAKSERFSKSSTELNILREEVSGLRLGIEESKLNEQKMQSSIKILYEEKEELAMQLTDSLLEMEEEKAIWSAKEKASIEAIEEKAKLYNAECASLLKGMSKVRNELESCREECMYLRERLASSEEEAKLEKKCSGEKGETQLQIKQWK</sequence>
<dbReference type="eggNOG" id="KOG0242">
    <property type="taxonomic scope" value="Eukaryota"/>
</dbReference>
<dbReference type="GO" id="GO:0012505">
    <property type="term" value="C:endomembrane system"/>
    <property type="evidence" value="ECO:0007669"/>
    <property type="project" value="TreeGrafter"/>
</dbReference>
<dbReference type="PANTHER" id="PTHR36362:SF3">
    <property type="entry name" value="PROTEIN HOOK HOMOLOG 3-LIKE"/>
    <property type="match status" value="1"/>
</dbReference>
<dbReference type="Gramene" id="ESR34353">
    <property type="protein sequence ID" value="ESR34353"/>
    <property type="gene ID" value="CICLE_v10004865mg"/>
</dbReference>
<evidence type="ECO:0000256" key="2">
    <source>
        <dbReference type="SAM" id="MobiDB-lite"/>
    </source>
</evidence>
<accession>V4RJS8</accession>
<evidence type="ECO:0000256" key="1">
    <source>
        <dbReference type="SAM" id="Coils"/>
    </source>
</evidence>
<dbReference type="InParanoid" id="V4RJS8"/>
<evidence type="ECO:0000313" key="3">
    <source>
        <dbReference type="EMBL" id="ESR34353.1"/>
    </source>
</evidence>
<name>V4RJS8_CITCL</name>
<dbReference type="STRING" id="85681.V4RJS8"/>